<sequence length="366" mass="41905">MKKILYSGFYGFKNTGDDAFLEVAAWGSKEFLNTENIVFLAHGLPKLVNDFQELGKPLFKGFDRIQGLREMVNADYFISAGGSTFVDHKKHYLKALAEIAKKTVNRKIQTGAIGVSIGPFKNSEYEQNVIKYLKQLNFLTLRDNRSYEYVNTLDLPYKPIEAFDLAALLPLVYTGINKLPKNKNKKIIGVSVCPYESISKLDEIKNENRRNESIIKLLKKINKNNEDVTFRFFVINGHKVFGDKKLTLDVINKSQIKNFELVDYQNSVLSAWNLIGQCDVMIATRLHAAILAAYNDVPFILNEYHQKCTDFLTDVGQHEDWMVGDAEYEDDKIINVLSRVINKESKIEKPLFISDTQKKSLKNFSF</sequence>
<evidence type="ECO:0000313" key="2">
    <source>
        <dbReference type="EMBL" id="TDS58132.1"/>
    </source>
</evidence>
<evidence type="ECO:0000313" key="3">
    <source>
        <dbReference type="Proteomes" id="UP000295215"/>
    </source>
</evidence>
<name>A0A4R7EXB1_9FLAO</name>
<dbReference type="AlphaFoldDB" id="A0A4R7EXB1"/>
<accession>A0A4R7EXB1</accession>
<dbReference type="PANTHER" id="PTHR36836">
    <property type="entry name" value="COLANIC ACID BIOSYNTHESIS PROTEIN WCAK"/>
    <property type="match status" value="1"/>
</dbReference>
<keyword evidence="3" id="KW-1185">Reference proteome</keyword>
<protein>
    <submittedName>
        <fullName evidence="2">Polysaccharide pyruvyl transferase WcaK-like protein</fullName>
    </submittedName>
</protein>
<dbReference type="OrthoDB" id="624106at2"/>
<keyword evidence="2" id="KW-0808">Transferase</keyword>
<dbReference type="Pfam" id="PF04230">
    <property type="entry name" value="PS_pyruv_trans"/>
    <property type="match status" value="1"/>
</dbReference>
<proteinExistence type="predicted"/>
<comment type="caution">
    <text evidence="2">The sequence shown here is derived from an EMBL/GenBank/DDBJ whole genome shotgun (WGS) entry which is preliminary data.</text>
</comment>
<dbReference type="Proteomes" id="UP000295215">
    <property type="component" value="Unassembled WGS sequence"/>
</dbReference>
<organism evidence="2 3">
    <name type="scientific">Myroides indicus</name>
    <dbReference type="NCBI Taxonomy" id="1323422"/>
    <lineage>
        <taxon>Bacteria</taxon>
        <taxon>Pseudomonadati</taxon>
        <taxon>Bacteroidota</taxon>
        <taxon>Flavobacteriia</taxon>
        <taxon>Flavobacteriales</taxon>
        <taxon>Flavobacteriaceae</taxon>
        <taxon>Myroides</taxon>
    </lineage>
</organism>
<reference evidence="2 3" key="1">
    <citation type="submission" date="2019-03" db="EMBL/GenBank/DDBJ databases">
        <title>Genomic Encyclopedia of Archaeal and Bacterial Type Strains, Phase II (KMG-II): from individual species to whole genera.</title>
        <authorList>
            <person name="Goeker M."/>
        </authorList>
    </citation>
    <scope>NUCLEOTIDE SEQUENCE [LARGE SCALE GENOMIC DNA]</scope>
    <source>
        <strain evidence="2 3">DSM 28213</strain>
    </source>
</reference>
<dbReference type="EMBL" id="SOAG01000013">
    <property type="protein sequence ID" value="TDS58132.1"/>
    <property type="molecule type" value="Genomic_DNA"/>
</dbReference>
<evidence type="ECO:0000259" key="1">
    <source>
        <dbReference type="Pfam" id="PF04230"/>
    </source>
</evidence>
<feature type="domain" description="Polysaccharide pyruvyl transferase" evidence="1">
    <location>
        <begin position="30"/>
        <end position="301"/>
    </location>
</feature>
<dbReference type="RefSeq" id="WP_133712585.1">
    <property type="nucleotide sequence ID" value="NZ_SOAG01000013.1"/>
</dbReference>
<gene>
    <name evidence="2" type="ORF">C8P70_11344</name>
</gene>
<dbReference type="PANTHER" id="PTHR36836:SF1">
    <property type="entry name" value="COLANIC ACID BIOSYNTHESIS PROTEIN WCAK"/>
    <property type="match status" value="1"/>
</dbReference>
<dbReference type="GO" id="GO:0016740">
    <property type="term" value="F:transferase activity"/>
    <property type="evidence" value="ECO:0007669"/>
    <property type="project" value="UniProtKB-KW"/>
</dbReference>
<dbReference type="InterPro" id="IPR007345">
    <property type="entry name" value="Polysacch_pyruvyl_Trfase"/>
</dbReference>